<dbReference type="CDD" id="cd13543">
    <property type="entry name" value="PBP2_Fbp"/>
    <property type="match status" value="1"/>
</dbReference>
<reference evidence="7" key="1">
    <citation type="submission" date="2016-10" db="EMBL/GenBank/DDBJ databases">
        <authorList>
            <person name="Varghese N."/>
            <person name="Submissions S."/>
        </authorList>
    </citation>
    <scope>NUCLEOTIDE SEQUENCE [LARGE SCALE GENOMIC DNA]</scope>
    <source>
        <strain evidence="7">DSM 45245</strain>
    </source>
</reference>
<dbReference type="RefSeq" id="WP_091550149.1">
    <property type="nucleotide sequence ID" value="NZ_FNPH01000001.1"/>
</dbReference>
<sequence>MPISPLKGALALAAATTLALGLTACGGDGESGGVAAGSAPNDKKITVYSGRSETLVKPLLEKFTQQTGIKVETRYANTAQMAAQLLEEGDKSPADVFLAQDAGALGAVNKKALFAALPAETLNKVPQTYRAQDGKWIGVSARARVLTYNPDLVSAAELPKSVFELTDPKWKGKIGVAPTNASFQAFVTAITVQHGEAKAREFLKGLKANEPQIRDGNVPIVEDVDAGKIAVGLVNHYYIGEIAKERGVTPESLKAKLHFFGNGDIGSLVNVAGVGVLNRAAQDADVRSFVDYLLGTEGQKYFAEQTFEYPVVAGVAGPAYVPALNELTAPPVNLNDLDGLQGTIALIKESGLTP</sequence>
<dbReference type="AlphaFoldDB" id="A0A1H3FV39"/>
<dbReference type="InterPro" id="IPR026045">
    <property type="entry name" value="Ferric-bd"/>
</dbReference>
<dbReference type="PIRSF" id="PIRSF002825">
    <property type="entry name" value="CfbpA"/>
    <property type="match status" value="1"/>
</dbReference>
<protein>
    <submittedName>
        <fullName evidence="6">Iron(III) transport system substrate-binding protein</fullName>
    </submittedName>
</protein>
<evidence type="ECO:0000313" key="7">
    <source>
        <dbReference type="Proteomes" id="UP000242415"/>
    </source>
</evidence>
<keyword evidence="4" id="KW-0408">Iron</keyword>
<dbReference type="OrthoDB" id="9769567at2"/>
<feature type="signal peptide" evidence="5">
    <location>
        <begin position="1"/>
        <end position="24"/>
    </location>
</feature>
<dbReference type="Pfam" id="PF13343">
    <property type="entry name" value="SBP_bac_6"/>
    <property type="match status" value="1"/>
</dbReference>
<evidence type="ECO:0000256" key="3">
    <source>
        <dbReference type="ARBA" id="ARBA00022729"/>
    </source>
</evidence>
<evidence type="ECO:0000256" key="1">
    <source>
        <dbReference type="ARBA" id="ARBA00008520"/>
    </source>
</evidence>
<keyword evidence="3 5" id="KW-0732">Signal</keyword>
<evidence type="ECO:0000313" key="6">
    <source>
        <dbReference type="EMBL" id="SDX94695.1"/>
    </source>
</evidence>
<gene>
    <name evidence="6" type="ORF">SAMN05444365_101168</name>
</gene>
<evidence type="ECO:0000256" key="5">
    <source>
        <dbReference type="SAM" id="SignalP"/>
    </source>
</evidence>
<keyword evidence="2" id="KW-0813">Transport</keyword>
<dbReference type="GO" id="GO:0030288">
    <property type="term" value="C:outer membrane-bounded periplasmic space"/>
    <property type="evidence" value="ECO:0007669"/>
    <property type="project" value="TreeGrafter"/>
</dbReference>
<keyword evidence="4" id="KW-0479">Metal-binding</keyword>
<feature type="chain" id="PRO_5039355205" evidence="5">
    <location>
        <begin position="25"/>
        <end position="354"/>
    </location>
</feature>
<dbReference type="EMBL" id="FNPH01000001">
    <property type="protein sequence ID" value="SDX94695.1"/>
    <property type="molecule type" value="Genomic_DNA"/>
</dbReference>
<keyword evidence="7" id="KW-1185">Reference proteome</keyword>
<feature type="binding site" evidence="4">
    <location>
        <position position="237"/>
    </location>
    <ligand>
        <name>Fe cation</name>
        <dbReference type="ChEBI" id="CHEBI:24875"/>
    </ligand>
</feature>
<keyword evidence="2" id="KW-0410">Iron transport</keyword>
<evidence type="ECO:0000256" key="4">
    <source>
        <dbReference type="PIRSR" id="PIRSR002825-1"/>
    </source>
</evidence>
<dbReference type="SUPFAM" id="SSF53850">
    <property type="entry name" value="Periplasmic binding protein-like II"/>
    <property type="match status" value="1"/>
</dbReference>
<dbReference type="Gene3D" id="3.40.190.10">
    <property type="entry name" value="Periplasmic binding protein-like II"/>
    <property type="match status" value="2"/>
</dbReference>
<dbReference type="GO" id="GO:0006826">
    <property type="term" value="P:iron ion transport"/>
    <property type="evidence" value="ECO:0007669"/>
    <property type="project" value="UniProtKB-KW"/>
</dbReference>
<comment type="similarity">
    <text evidence="1">Belongs to the bacterial solute-binding protein 1 family.</text>
</comment>
<name>A0A1H3FV39_9ACTN</name>
<dbReference type="PANTHER" id="PTHR30006:SF15">
    <property type="entry name" value="IRON-UTILIZATION PERIPLASMIC PROTEIN"/>
    <property type="match status" value="1"/>
</dbReference>
<proteinExistence type="inferred from homology"/>
<dbReference type="PANTHER" id="PTHR30006">
    <property type="entry name" value="THIAMINE-BINDING PERIPLASMIC PROTEIN-RELATED"/>
    <property type="match status" value="1"/>
</dbReference>
<dbReference type="PROSITE" id="PS51257">
    <property type="entry name" value="PROKAR_LIPOPROTEIN"/>
    <property type="match status" value="1"/>
</dbReference>
<dbReference type="Proteomes" id="UP000242415">
    <property type="component" value="Unassembled WGS sequence"/>
</dbReference>
<evidence type="ECO:0000256" key="2">
    <source>
        <dbReference type="ARBA" id="ARBA00022496"/>
    </source>
</evidence>
<dbReference type="STRING" id="405436.SAMN05444365_101168"/>
<accession>A0A1H3FV39</accession>
<organism evidence="6 7">
    <name type="scientific">Micromonospora pattaloongensis</name>
    <dbReference type="NCBI Taxonomy" id="405436"/>
    <lineage>
        <taxon>Bacteria</taxon>
        <taxon>Bacillati</taxon>
        <taxon>Actinomycetota</taxon>
        <taxon>Actinomycetes</taxon>
        <taxon>Micromonosporales</taxon>
        <taxon>Micromonosporaceae</taxon>
        <taxon>Micromonospora</taxon>
    </lineage>
</organism>
<feature type="binding site" evidence="4">
    <location>
        <position position="238"/>
    </location>
    <ligand>
        <name>Fe cation</name>
        <dbReference type="ChEBI" id="CHEBI:24875"/>
    </ligand>
</feature>
<keyword evidence="2" id="KW-0406">Ion transport</keyword>
<dbReference type="GO" id="GO:0046872">
    <property type="term" value="F:metal ion binding"/>
    <property type="evidence" value="ECO:0007669"/>
    <property type="project" value="UniProtKB-KW"/>
</dbReference>